<dbReference type="InterPro" id="IPR003594">
    <property type="entry name" value="HATPase_dom"/>
</dbReference>
<dbReference type="InterPro" id="IPR013656">
    <property type="entry name" value="PAS_4"/>
</dbReference>
<dbReference type="SMART" id="SM00091">
    <property type="entry name" value="PAS"/>
    <property type="match status" value="3"/>
</dbReference>
<dbReference type="Pfam" id="PF00072">
    <property type="entry name" value="Response_reg"/>
    <property type="match status" value="1"/>
</dbReference>
<evidence type="ECO:0000256" key="2">
    <source>
        <dbReference type="ARBA" id="ARBA00012438"/>
    </source>
</evidence>
<evidence type="ECO:0000256" key="4">
    <source>
        <dbReference type="ARBA" id="ARBA00022679"/>
    </source>
</evidence>
<proteinExistence type="predicted"/>
<dbReference type="Gene3D" id="3.40.50.2300">
    <property type="match status" value="1"/>
</dbReference>
<dbReference type="AlphaFoldDB" id="A0A9D7SJN4"/>
<feature type="transmembrane region" description="Helical" evidence="8">
    <location>
        <begin position="24"/>
        <end position="46"/>
    </location>
</feature>
<feature type="domain" description="PAS" evidence="11">
    <location>
        <begin position="524"/>
        <end position="588"/>
    </location>
</feature>
<dbReference type="Gene3D" id="3.30.450.20">
    <property type="entry name" value="PAS domain"/>
    <property type="match status" value="3"/>
</dbReference>
<keyword evidence="8" id="KW-0472">Membrane</keyword>
<dbReference type="InterPro" id="IPR036097">
    <property type="entry name" value="HisK_dim/P_sf"/>
</dbReference>
<dbReference type="PROSITE" id="PS50112">
    <property type="entry name" value="PAS"/>
    <property type="match status" value="3"/>
</dbReference>
<organism evidence="13 14">
    <name type="scientific">Candidatus Geothrix skivensis</name>
    <dbReference type="NCBI Taxonomy" id="2954439"/>
    <lineage>
        <taxon>Bacteria</taxon>
        <taxon>Pseudomonadati</taxon>
        <taxon>Acidobacteriota</taxon>
        <taxon>Holophagae</taxon>
        <taxon>Holophagales</taxon>
        <taxon>Holophagaceae</taxon>
        <taxon>Geothrix</taxon>
    </lineage>
</organism>
<dbReference type="FunFam" id="3.30.565.10:FF:000006">
    <property type="entry name" value="Sensor histidine kinase WalK"/>
    <property type="match status" value="1"/>
</dbReference>
<evidence type="ECO:0000259" key="12">
    <source>
        <dbReference type="PROSITE" id="PS50113"/>
    </source>
</evidence>
<evidence type="ECO:0000259" key="9">
    <source>
        <dbReference type="PROSITE" id="PS50109"/>
    </source>
</evidence>
<dbReference type="SMART" id="SM00387">
    <property type="entry name" value="HATPase_c"/>
    <property type="match status" value="1"/>
</dbReference>
<dbReference type="InterPro" id="IPR001610">
    <property type="entry name" value="PAC"/>
</dbReference>
<evidence type="ECO:0000259" key="10">
    <source>
        <dbReference type="PROSITE" id="PS50110"/>
    </source>
</evidence>
<keyword evidence="8" id="KW-1133">Transmembrane helix</keyword>
<evidence type="ECO:0000313" key="13">
    <source>
        <dbReference type="EMBL" id="MBK9797682.1"/>
    </source>
</evidence>
<feature type="domain" description="PAC" evidence="12">
    <location>
        <begin position="335"/>
        <end position="387"/>
    </location>
</feature>
<keyword evidence="8" id="KW-0812">Transmembrane</keyword>
<keyword evidence="3 6" id="KW-0597">Phosphoprotein</keyword>
<dbReference type="InterPro" id="IPR001789">
    <property type="entry name" value="Sig_transdc_resp-reg_receiver"/>
</dbReference>
<feature type="coiled-coil region" evidence="7">
    <location>
        <begin position="233"/>
        <end position="260"/>
    </location>
</feature>
<feature type="domain" description="PAS" evidence="11">
    <location>
        <begin position="388"/>
        <end position="442"/>
    </location>
</feature>
<evidence type="ECO:0000256" key="3">
    <source>
        <dbReference type="ARBA" id="ARBA00022553"/>
    </source>
</evidence>
<evidence type="ECO:0000256" key="7">
    <source>
        <dbReference type="SAM" id="Coils"/>
    </source>
</evidence>
<dbReference type="InterPro" id="IPR000014">
    <property type="entry name" value="PAS"/>
</dbReference>
<dbReference type="SMART" id="SM00448">
    <property type="entry name" value="REC"/>
    <property type="match status" value="1"/>
</dbReference>
<dbReference type="InterPro" id="IPR035965">
    <property type="entry name" value="PAS-like_dom_sf"/>
</dbReference>
<evidence type="ECO:0000256" key="1">
    <source>
        <dbReference type="ARBA" id="ARBA00000085"/>
    </source>
</evidence>
<dbReference type="Pfam" id="PF05227">
    <property type="entry name" value="CHASE3"/>
    <property type="match status" value="1"/>
</dbReference>
<dbReference type="InterPro" id="IPR005467">
    <property type="entry name" value="His_kinase_dom"/>
</dbReference>
<dbReference type="CDD" id="cd00130">
    <property type="entry name" value="PAS"/>
    <property type="match status" value="3"/>
</dbReference>
<protein>
    <recommendedName>
        <fullName evidence="2">histidine kinase</fullName>
        <ecNumber evidence="2">2.7.13.3</ecNumber>
    </recommendedName>
</protein>
<dbReference type="InterPro" id="IPR004358">
    <property type="entry name" value="Sig_transdc_His_kin-like_C"/>
</dbReference>
<dbReference type="GO" id="GO:0000155">
    <property type="term" value="F:phosphorelay sensor kinase activity"/>
    <property type="evidence" value="ECO:0007669"/>
    <property type="project" value="InterPro"/>
</dbReference>
<feature type="domain" description="Response regulatory" evidence="10">
    <location>
        <begin position="935"/>
        <end position="1052"/>
    </location>
</feature>
<dbReference type="SMART" id="SM00086">
    <property type="entry name" value="PAC"/>
    <property type="match status" value="3"/>
</dbReference>
<dbReference type="SUPFAM" id="SSF47384">
    <property type="entry name" value="Homodimeric domain of signal transducing histidine kinase"/>
    <property type="match status" value="1"/>
</dbReference>
<dbReference type="CDD" id="cd00082">
    <property type="entry name" value="HisKA"/>
    <property type="match status" value="1"/>
</dbReference>
<dbReference type="CDD" id="cd19410">
    <property type="entry name" value="HK9-like_sensor"/>
    <property type="match status" value="1"/>
</dbReference>
<dbReference type="InterPro" id="IPR003661">
    <property type="entry name" value="HisK_dim/P_dom"/>
</dbReference>
<feature type="domain" description="Histidine kinase" evidence="9">
    <location>
        <begin position="690"/>
        <end position="908"/>
    </location>
</feature>
<dbReference type="NCBIfam" id="TIGR00229">
    <property type="entry name" value="sensory_box"/>
    <property type="match status" value="3"/>
</dbReference>
<dbReference type="Pfam" id="PF08448">
    <property type="entry name" value="PAS_4"/>
    <property type="match status" value="1"/>
</dbReference>
<dbReference type="Gene3D" id="1.10.287.130">
    <property type="match status" value="1"/>
</dbReference>
<comment type="caution">
    <text evidence="13">The sequence shown here is derived from an EMBL/GenBank/DDBJ whole genome shotgun (WGS) entry which is preliminary data.</text>
</comment>
<dbReference type="Proteomes" id="UP000886657">
    <property type="component" value="Unassembled WGS sequence"/>
</dbReference>
<dbReference type="EMBL" id="JADKIO010000011">
    <property type="protein sequence ID" value="MBK9797682.1"/>
    <property type="molecule type" value="Genomic_DNA"/>
</dbReference>
<feature type="domain" description="PAS" evidence="11">
    <location>
        <begin position="257"/>
        <end position="317"/>
    </location>
</feature>
<dbReference type="InterPro" id="IPR036890">
    <property type="entry name" value="HATPase_C_sf"/>
</dbReference>
<dbReference type="Gene3D" id="3.30.565.10">
    <property type="entry name" value="Histidine kinase-like ATPase, C-terminal domain"/>
    <property type="match status" value="1"/>
</dbReference>
<dbReference type="SUPFAM" id="SSF55874">
    <property type="entry name" value="ATPase domain of HSP90 chaperone/DNA topoisomerase II/histidine kinase"/>
    <property type="match status" value="1"/>
</dbReference>
<evidence type="ECO:0000259" key="11">
    <source>
        <dbReference type="PROSITE" id="PS50112"/>
    </source>
</evidence>
<feature type="domain" description="PAC" evidence="12">
    <location>
        <begin position="466"/>
        <end position="516"/>
    </location>
</feature>
<sequence>MPRISIEPGNSSPGVGLKSRYRNLGAMAGVILLALLLVTPSFYAFAKMKGAAQARKQTYEVLLTAGDWMSALSEAETGQRGYVLTGDETFLEPFEAVRGGAQGRLRDLRRLASGGAAPQHLDAMVPMVEAKLLEMSRVIDLRRNGRTQAAVAAVGTGEGKRLMEALRAELKAFLLLEEQALARNEAGFQANMGNLLAVMAIIGLFTLLIALSFIYVLRQQAKQKLQDLVHFETRNLLERQEELSKRLQKLNTNLLESREQLGVTLNSIGDAVIATDTEARIRLMNPVAEQLTGWTRTEAEGRLVDEVFHIINQETRQPGVIPVTDTLKLGTIHGLANHTLLIARDGSECAIADSCAPIRAHDQAVIGAVLVFRDVTQEYAVQQTLRDSSALIQTVLNTVADGIITIQAAGGIIEKVNQSAERMFGYSAAELVGQRFSLLIPELGRDGTSGSLDYYKASEEDRASGLGRQVEGLRKDGSHFPLEIATSEMSLGGQRYFTGLLRDISARKQAEEALLQAGALQAAIFNSANFSSIATDAQGVIQIFNVGAERMLGYTALEVMNKITPADISDPGEVIARAKALSAELETPIKPGFEALVFKASRGIEDIYELTYIRKDGSRFPAVVSVTALRDPQNVIIGYLLIGTDNTARLMVEAERSLLDAALKERNVELLSARIAADKANLAKSEFLSSMSHELRSPLNAILGFAQLMDSSTPPATPPQKASIDRILHAGWYLLELINEILDLAVIESGKLSISEEPVSLAEVLVDCKSIIEPQSQKRGIRLFFPAFPVPLFVHADRVRLKQVLINLLSNAIKYNRPGGTVVVVCTSTPHGRVRIGVKDTGHGLSPEQLRQLFQPFNRLGQERSSEEGTGIGLVMSKLLVELMHGAIGVDSTVGGGSEFWFDLNVATAPALIGPDNRYLGEPEAPAPKVPLVRTVLYIEDNPANMELVEQLIGRRPDLFMLGAGDAALGLVLARNREPDVILMDINLPGLSGIEALKLLREDPATEHIPVIAISANAMMGDVKKGLEAGFFRYLTKPINVVEFMETIDLALEIPGPALIESK</sequence>
<name>A0A9D7SJN4_9BACT</name>
<dbReference type="EC" id="2.7.13.3" evidence="2"/>
<feature type="transmembrane region" description="Helical" evidence="8">
    <location>
        <begin position="195"/>
        <end position="217"/>
    </location>
</feature>
<dbReference type="Pfam" id="PF02518">
    <property type="entry name" value="HATPase_c"/>
    <property type="match status" value="1"/>
</dbReference>
<feature type="domain" description="PAC" evidence="12">
    <location>
        <begin position="606"/>
        <end position="658"/>
    </location>
</feature>
<accession>A0A9D7SJN4</accession>
<dbReference type="SMART" id="SM00388">
    <property type="entry name" value="HisKA"/>
    <property type="match status" value="1"/>
</dbReference>
<dbReference type="InterPro" id="IPR000700">
    <property type="entry name" value="PAS-assoc_C"/>
</dbReference>
<gene>
    <name evidence="13" type="ORF">IPP58_14570</name>
</gene>
<dbReference type="PROSITE" id="PS50113">
    <property type="entry name" value="PAC"/>
    <property type="match status" value="3"/>
</dbReference>
<comment type="catalytic activity">
    <reaction evidence="1">
        <text>ATP + protein L-histidine = ADP + protein N-phospho-L-histidine.</text>
        <dbReference type="EC" id="2.7.13.3"/>
    </reaction>
</comment>
<reference evidence="13" key="1">
    <citation type="submission" date="2020-10" db="EMBL/GenBank/DDBJ databases">
        <title>Connecting structure to function with the recovery of over 1000 high-quality activated sludge metagenome-assembled genomes encoding full-length rRNA genes using long-read sequencing.</title>
        <authorList>
            <person name="Singleton C.M."/>
            <person name="Petriglieri F."/>
            <person name="Kristensen J.M."/>
            <person name="Kirkegaard R.H."/>
            <person name="Michaelsen T.Y."/>
            <person name="Andersen M.H."/>
            <person name="Karst S.M."/>
            <person name="Dueholm M.S."/>
            <person name="Nielsen P.H."/>
            <person name="Albertsen M."/>
        </authorList>
    </citation>
    <scope>NUCLEOTIDE SEQUENCE</scope>
    <source>
        <strain evidence="13">Skiv_18-Q3-R9-52_MAXAC.067</strain>
    </source>
</reference>
<dbReference type="SUPFAM" id="SSF55785">
    <property type="entry name" value="PYP-like sensor domain (PAS domain)"/>
    <property type="match status" value="3"/>
</dbReference>
<dbReference type="PANTHER" id="PTHR43047">
    <property type="entry name" value="TWO-COMPONENT HISTIDINE PROTEIN KINASE"/>
    <property type="match status" value="1"/>
</dbReference>
<dbReference type="SUPFAM" id="SSF52172">
    <property type="entry name" value="CheY-like"/>
    <property type="match status" value="1"/>
</dbReference>
<dbReference type="PANTHER" id="PTHR43047:SF64">
    <property type="entry name" value="HISTIDINE KINASE CONTAINING CHEY-HOMOLOGOUS RECEIVER DOMAIN AND PAS DOMAIN-RELATED"/>
    <property type="match status" value="1"/>
</dbReference>
<keyword evidence="4" id="KW-0808">Transferase</keyword>
<dbReference type="PROSITE" id="PS50109">
    <property type="entry name" value="HIS_KIN"/>
    <property type="match status" value="1"/>
</dbReference>
<dbReference type="Pfam" id="PF00512">
    <property type="entry name" value="HisKA"/>
    <property type="match status" value="1"/>
</dbReference>
<evidence type="ECO:0000256" key="8">
    <source>
        <dbReference type="SAM" id="Phobius"/>
    </source>
</evidence>
<evidence type="ECO:0000256" key="6">
    <source>
        <dbReference type="PROSITE-ProRule" id="PRU00169"/>
    </source>
</evidence>
<keyword evidence="5" id="KW-0418">Kinase</keyword>
<dbReference type="Pfam" id="PF13426">
    <property type="entry name" value="PAS_9"/>
    <property type="match status" value="2"/>
</dbReference>
<evidence type="ECO:0000313" key="14">
    <source>
        <dbReference type="Proteomes" id="UP000886657"/>
    </source>
</evidence>
<dbReference type="InterPro" id="IPR007891">
    <property type="entry name" value="CHASE3"/>
</dbReference>
<dbReference type="PROSITE" id="PS50110">
    <property type="entry name" value="RESPONSE_REGULATORY"/>
    <property type="match status" value="1"/>
</dbReference>
<evidence type="ECO:0000256" key="5">
    <source>
        <dbReference type="ARBA" id="ARBA00022777"/>
    </source>
</evidence>
<dbReference type="InterPro" id="IPR011006">
    <property type="entry name" value="CheY-like_superfamily"/>
</dbReference>
<dbReference type="PRINTS" id="PR00344">
    <property type="entry name" value="BCTRLSENSOR"/>
</dbReference>
<feature type="modified residue" description="4-aspartylphosphate" evidence="6">
    <location>
        <position position="985"/>
    </location>
</feature>
<keyword evidence="7" id="KW-0175">Coiled coil</keyword>